<feature type="transmembrane region" description="Helical" evidence="7">
    <location>
        <begin position="267"/>
        <end position="286"/>
    </location>
</feature>
<evidence type="ECO:0000256" key="1">
    <source>
        <dbReference type="ARBA" id="ARBA00004651"/>
    </source>
</evidence>
<evidence type="ECO:0000313" key="9">
    <source>
        <dbReference type="EMBL" id="AOT71233.1"/>
    </source>
</evidence>
<accession>A0A1D8GJZ5</accession>
<evidence type="ECO:0000313" key="10">
    <source>
        <dbReference type="Proteomes" id="UP000095743"/>
    </source>
</evidence>
<evidence type="ECO:0000256" key="4">
    <source>
        <dbReference type="ARBA" id="ARBA00022692"/>
    </source>
</evidence>
<feature type="transmembrane region" description="Helical" evidence="7">
    <location>
        <begin position="292"/>
        <end position="314"/>
    </location>
</feature>
<keyword evidence="4 7" id="KW-0812">Transmembrane</keyword>
<dbReference type="Gene3D" id="1.20.1250.20">
    <property type="entry name" value="MFS general substrate transporter like domains"/>
    <property type="match status" value="1"/>
</dbReference>
<reference evidence="9 10" key="1">
    <citation type="submission" date="2016-09" db="EMBL/GenBank/DDBJ databases">
        <title>Genomic analysis reveals versatility of anaerobic energy metabolism of Geosporobacter ferrireducens IRF9 of phylum Firmicutes.</title>
        <authorList>
            <person name="Kim S.-J."/>
        </authorList>
    </citation>
    <scope>NUCLEOTIDE SEQUENCE [LARGE SCALE GENOMIC DNA]</scope>
    <source>
        <strain evidence="9 10">IRF9</strain>
    </source>
</reference>
<evidence type="ECO:0000259" key="8">
    <source>
        <dbReference type="PROSITE" id="PS50850"/>
    </source>
</evidence>
<feature type="transmembrane region" description="Helical" evidence="7">
    <location>
        <begin position="95"/>
        <end position="120"/>
    </location>
</feature>
<evidence type="ECO:0000256" key="7">
    <source>
        <dbReference type="SAM" id="Phobius"/>
    </source>
</evidence>
<dbReference type="OrthoDB" id="2963740at2"/>
<keyword evidence="10" id="KW-1185">Reference proteome</keyword>
<organism evidence="9 10">
    <name type="scientific">Geosporobacter ferrireducens</name>
    <dbReference type="NCBI Taxonomy" id="1424294"/>
    <lineage>
        <taxon>Bacteria</taxon>
        <taxon>Bacillati</taxon>
        <taxon>Bacillota</taxon>
        <taxon>Clostridia</taxon>
        <taxon>Peptostreptococcales</taxon>
        <taxon>Thermotaleaceae</taxon>
        <taxon>Geosporobacter</taxon>
    </lineage>
</organism>
<name>A0A1D8GJZ5_9FIRM</name>
<dbReference type="InterPro" id="IPR051788">
    <property type="entry name" value="MFS_Transporter"/>
</dbReference>
<dbReference type="AlphaFoldDB" id="A0A1D8GJZ5"/>
<comment type="subcellular location">
    <subcellularLocation>
        <location evidence="1">Cell membrane</location>
        <topology evidence="1">Multi-pass membrane protein</topology>
    </subcellularLocation>
</comment>
<dbReference type="InterPro" id="IPR036259">
    <property type="entry name" value="MFS_trans_sf"/>
</dbReference>
<dbReference type="PROSITE" id="PS50850">
    <property type="entry name" value="MFS"/>
    <property type="match status" value="1"/>
</dbReference>
<gene>
    <name evidence="9" type="ORF">Gferi_17745</name>
</gene>
<dbReference type="GO" id="GO:0022857">
    <property type="term" value="F:transmembrane transporter activity"/>
    <property type="evidence" value="ECO:0007669"/>
    <property type="project" value="InterPro"/>
</dbReference>
<feature type="transmembrane region" description="Helical" evidence="7">
    <location>
        <begin position="201"/>
        <end position="220"/>
    </location>
</feature>
<feature type="domain" description="Major facilitator superfamily (MFS) profile" evidence="8">
    <location>
        <begin position="1"/>
        <end position="383"/>
    </location>
</feature>
<feature type="transmembrane region" description="Helical" evidence="7">
    <location>
        <begin position="163"/>
        <end position="180"/>
    </location>
</feature>
<dbReference type="STRING" id="1424294.Gferi_17745"/>
<dbReference type="Proteomes" id="UP000095743">
    <property type="component" value="Chromosome"/>
</dbReference>
<evidence type="ECO:0000256" key="3">
    <source>
        <dbReference type="ARBA" id="ARBA00022448"/>
    </source>
</evidence>
<dbReference type="SUPFAM" id="SSF103473">
    <property type="entry name" value="MFS general substrate transporter"/>
    <property type="match status" value="1"/>
</dbReference>
<dbReference type="KEGG" id="gfe:Gferi_17745"/>
<dbReference type="GO" id="GO:0005886">
    <property type="term" value="C:plasma membrane"/>
    <property type="evidence" value="ECO:0007669"/>
    <property type="project" value="UniProtKB-SubCell"/>
</dbReference>
<dbReference type="InterPro" id="IPR020846">
    <property type="entry name" value="MFS_dom"/>
</dbReference>
<feature type="transmembrane region" description="Helical" evidence="7">
    <location>
        <begin position="38"/>
        <end position="59"/>
    </location>
</feature>
<dbReference type="Pfam" id="PF07690">
    <property type="entry name" value="MFS_1"/>
    <property type="match status" value="1"/>
</dbReference>
<dbReference type="InterPro" id="IPR011701">
    <property type="entry name" value="MFS"/>
</dbReference>
<keyword evidence="6 7" id="KW-0472">Membrane</keyword>
<feature type="transmembrane region" description="Helical" evidence="7">
    <location>
        <begin position="240"/>
        <end position="260"/>
    </location>
</feature>
<protein>
    <recommendedName>
        <fullName evidence="8">Major facilitator superfamily (MFS) profile domain-containing protein</fullName>
    </recommendedName>
</protein>
<keyword evidence="3" id="KW-0813">Transport</keyword>
<dbReference type="PANTHER" id="PTHR23514">
    <property type="entry name" value="BYPASS OF STOP CODON PROTEIN 6"/>
    <property type="match status" value="1"/>
</dbReference>
<evidence type="ECO:0000256" key="2">
    <source>
        <dbReference type="ARBA" id="ARBA00008335"/>
    </source>
</evidence>
<keyword evidence="5 7" id="KW-1133">Transmembrane helix</keyword>
<dbReference type="PANTHER" id="PTHR23514:SF3">
    <property type="entry name" value="BYPASS OF STOP CODON PROTEIN 6"/>
    <property type="match status" value="1"/>
</dbReference>
<feature type="transmembrane region" description="Helical" evidence="7">
    <location>
        <begin position="357"/>
        <end position="378"/>
    </location>
</feature>
<dbReference type="EMBL" id="CP017269">
    <property type="protein sequence ID" value="AOT71233.1"/>
    <property type="molecule type" value="Genomic_DNA"/>
</dbReference>
<feature type="transmembrane region" description="Helical" evidence="7">
    <location>
        <begin position="71"/>
        <end position="89"/>
    </location>
</feature>
<evidence type="ECO:0000256" key="6">
    <source>
        <dbReference type="ARBA" id="ARBA00023136"/>
    </source>
</evidence>
<dbReference type="RefSeq" id="WP_069978853.1">
    <property type="nucleotide sequence ID" value="NZ_CP017269.1"/>
</dbReference>
<sequence>MDKKKIKVAILAISSVLMASMTISAILADILNYYPKVGQSIIQMVLTLPALLGMVFALVSGPLSTRISKKNIVIFGLLCGFFGGALAFLMGGISIYVLLIASAFIGVGQGINSTLSMALISDYFQGEECSTLMGLQSAFVNLGGMVILLISGVLAGMDWRSSYLIYVIFIPVLLLVIKGLPKEAPIKEVASTAKEKSKLNYVVYSTCFLVFCYACFLFVFQSNVSLVIATNSLGNATSGGLANSFMVAIGAFTGFAYGHIKRIFKSYLISVGIIVTAFGMLMVFAVGNLISVFVAAGCAGFGLSTIMPTAIFNVSSSVKPELSATAIALTTSASNVGMFVSPFIINRISNSLHYEDIGLRFLIAAISLVVLAGVSLLVNSRVSKTQENIGLN</sequence>
<evidence type="ECO:0000256" key="5">
    <source>
        <dbReference type="ARBA" id="ARBA00022989"/>
    </source>
</evidence>
<comment type="similarity">
    <text evidence="2">Belongs to the major facilitator superfamily.</text>
</comment>
<feature type="transmembrane region" description="Helical" evidence="7">
    <location>
        <begin position="132"/>
        <end position="157"/>
    </location>
</feature>
<feature type="transmembrane region" description="Helical" evidence="7">
    <location>
        <begin position="326"/>
        <end position="345"/>
    </location>
</feature>
<proteinExistence type="inferred from homology"/>